<evidence type="ECO:0000313" key="2">
    <source>
        <dbReference type="EMBL" id="CAF4674287.1"/>
    </source>
</evidence>
<gene>
    <name evidence="2" type="ORF">OVN521_LOCUS47512</name>
</gene>
<feature type="compositionally biased region" description="Basic and acidic residues" evidence="1">
    <location>
        <begin position="63"/>
        <end position="81"/>
    </location>
</feature>
<reference evidence="2" key="1">
    <citation type="submission" date="2021-02" db="EMBL/GenBank/DDBJ databases">
        <authorList>
            <person name="Nowell W R."/>
        </authorList>
    </citation>
    <scope>NUCLEOTIDE SEQUENCE</scope>
</reference>
<feature type="non-terminal residue" evidence="2">
    <location>
        <position position="81"/>
    </location>
</feature>
<accession>A0A821H0N9</accession>
<dbReference type="AlphaFoldDB" id="A0A821H0N9"/>
<feature type="region of interest" description="Disordered" evidence="1">
    <location>
        <begin position="53"/>
        <end position="81"/>
    </location>
</feature>
<dbReference type="EMBL" id="CAJOBG010093639">
    <property type="protein sequence ID" value="CAF4674287.1"/>
    <property type="molecule type" value="Genomic_DNA"/>
</dbReference>
<organism evidence="2 3">
    <name type="scientific">Rotaria magnacalcarata</name>
    <dbReference type="NCBI Taxonomy" id="392030"/>
    <lineage>
        <taxon>Eukaryota</taxon>
        <taxon>Metazoa</taxon>
        <taxon>Spiralia</taxon>
        <taxon>Gnathifera</taxon>
        <taxon>Rotifera</taxon>
        <taxon>Eurotatoria</taxon>
        <taxon>Bdelloidea</taxon>
        <taxon>Philodinida</taxon>
        <taxon>Philodinidae</taxon>
        <taxon>Rotaria</taxon>
    </lineage>
</organism>
<proteinExistence type="predicted"/>
<keyword evidence="3" id="KW-1185">Reference proteome</keyword>
<comment type="caution">
    <text evidence="2">The sequence shown here is derived from an EMBL/GenBank/DDBJ whole genome shotgun (WGS) entry which is preliminary data.</text>
</comment>
<protein>
    <submittedName>
        <fullName evidence="2">Uncharacterized protein</fullName>
    </submittedName>
</protein>
<dbReference type="Proteomes" id="UP000663866">
    <property type="component" value="Unassembled WGS sequence"/>
</dbReference>
<evidence type="ECO:0000313" key="3">
    <source>
        <dbReference type="Proteomes" id="UP000663866"/>
    </source>
</evidence>
<feature type="non-terminal residue" evidence="2">
    <location>
        <position position="1"/>
    </location>
</feature>
<sequence>TLSSTLSQNLSVVADAQRSFSFPAISGQHQFGDDEENQFVQVDQDDDYSSQFLPVPESEDSEIDKVEKTTSIEEPMEFHTR</sequence>
<name>A0A821H0N9_9BILA</name>
<evidence type="ECO:0000256" key="1">
    <source>
        <dbReference type="SAM" id="MobiDB-lite"/>
    </source>
</evidence>